<reference evidence="1" key="1">
    <citation type="journal article" date="2014" name="Front. Microbiol.">
        <title>High frequency of phylogenetically diverse reductive dehalogenase-homologous genes in deep subseafloor sedimentary metagenomes.</title>
        <authorList>
            <person name="Kawai M."/>
            <person name="Futagami T."/>
            <person name="Toyoda A."/>
            <person name="Takaki Y."/>
            <person name="Nishi S."/>
            <person name="Hori S."/>
            <person name="Arai W."/>
            <person name="Tsubouchi T."/>
            <person name="Morono Y."/>
            <person name="Uchiyama I."/>
            <person name="Ito T."/>
            <person name="Fujiyama A."/>
            <person name="Inagaki F."/>
            <person name="Takami H."/>
        </authorList>
    </citation>
    <scope>NUCLEOTIDE SEQUENCE</scope>
    <source>
        <strain evidence="1">Expedition CK06-06</strain>
    </source>
</reference>
<sequence length="52" mass="6383">MDFNFEQKIKSFTDLDYADFIEFYYDSFDNSPERETVNWQEQNPGQDKCVMR</sequence>
<feature type="non-terminal residue" evidence="1">
    <location>
        <position position="52"/>
    </location>
</feature>
<evidence type="ECO:0000313" key="1">
    <source>
        <dbReference type="EMBL" id="GAH94032.1"/>
    </source>
</evidence>
<proteinExistence type="predicted"/>
<protein>
    <submittedName>
        <fullName evidence="1">Uncharacterized protein</fullName>
    </submittedName>
</protein>
<organism evidence="1">
    <name type="scientific">marine sediment metagenome</name>
    <dbReference type="NCBI Taxonomy" id="412755"/>
    <lineage>
        <taxon>unclassified sequences</taxon>
        <taxon>metagenomes</taxon>
        <taxon>ecological metagenomes</taxon>
    </lineage>
</organism>
<dbReference type="EMBL" id="BARU01048178">
    <property type="protein sequence ID" value="GAH94032.1"/>
    <property type="molecule type" value="Genomic_DNA"/>
</dbReference>
<comment type="caution">
    <text evidence="1">The sequence shown here is derived from an EMBL/GenBank/DDBJ whole genome shotgun (WGS) entry which is preliminary data.</text>
</comment>
<gene>
    <name evidence="1" type="ORF">S03H2_71756</name>
</gene>
<accession>X1JJ02</accession>
<name>X1JJ02_9ZZZZ</name>
<dbReference type="AlphaFoldDB" id="X1JJ02"/>